<evidence type="ECO:0000313" key="3">
    <source>
        <dbReference type="Proteomes" id="UP001050691"/>
    </source>
</evidence>
<dbReference type="Proteomes" id="UP001050691">
    <property type="component" value="Unassembled WGS sequence"/>
</dbReference>
<feature type="region of interest" description="Disordered" evidence="1">
    <location>
        <begin position="131"/>
        <end position="155"/>
    </location>
</feature>
<gene>
    <name evidence="2" type="ORF">Clacol_004786</name>
</gene>
<protein>
    <submittedName>
        <fullName evidence="2">Uncharacterized protein</fullName>
    </submittedName>
</protein>
<dbReference type="AlphaFoldDB" id="A0AAV5A7G5"/>
<evidence type="ECO:0000256" key="1">
    <source>
        <dbReference type="SAM" id="MobiDB-lite"/>
    </source>
</evidence>
<feature type="region of interest" description="Disordered" evidence="1">
    <location>
        <begin position="463"/>
        <end position="491"/>
    </location>
</feature>
<evidence type="ECO:0000313" key="2">
    <source>
        <dbReference type="EMBL" id="GJJ10559.1"/>
    </source>
</evidence>
<feature type="compositionally biased region" description="Polar residues" evidence="1">
    <location>
        <begin position="1"/>
        <end position="10"/>
    </location>
</feature>
<feature type="compositionally biased region" description="Polar residues" evidence="1">
    <location>
        <begin position="510"/>
        <end position="521"/>
    </location>
</feature>
<name>A0AAV5A7G5_9AGAM</name>
<feature type="region of interest" description="Disordered" evidence="1">
    <location>
        <begin position="576"/>
        <end position="603"/>
    </location>
</feature>
<organism evidence="2 3">
    <name type="scientific">Clathrus columnatus</name>
    <dbReference type="NCBI Taxonomy" id="1419009"/>
    <lineage>
        <taxon>Eukaryota</taxon>
        <taxon>Fungi</taxon>
        <taxon>Dikarya</taxon>
        <taxon>Basidiomycota</taxon>
        <taxon>Agaricomycotina</taxon>
        <taxon>Agaricomycetes</taxon>
        <taxon>Phallomycetidae</taxon>
        <taxon>Phallales</taxon>
        <taxon>Clathraceae</taxon>
        <taxon>Clathrus</taxon>
    </lineage>
</organism>
<feature type="compositionally biased region" description="Pro residues" evidence="1">
    <location>
        <begin position="136"/>
        <end position="153"/>
    </location>
</feature>
<feature type="region of interest" description="Disordered" evidence="1">
    <location>
        <begin position="224"/>
        <end position="304"/>
    </location>
</feature>
<proteinExistence type="predicted"/>
<feature type="region of interest" description="Disordered" evidence="1">
    <location>
        <begin position="1"/>
        <end position="95"/>
    </location>
</feature>
<dbReference type="EMBL" id="BPWL01000005">
    <property type="protein sequence ID" value="GJJ10559.1"/>
    <property type="molecule type" value="Genomic_DNA"/>
</dbReference>
<feature type="compositionally biased region" description="Polar residues" evidence="1">
    <location>
        <begin position="475"/>
        <end position="491"/>
    </location>
</feature>
<accession>A0AAV5A7G5</accession>
<keyword evidence="3" id="KW-1185">Reference proteome</keyword>
<sequence length="721" mass="80187">MSTPFNSNANSLKRSRPLLPSSSHNVSSDRQDNRTRSPCSDLCLKSPTRKKRKDMNLENYTPERESTRSRGSSRRSTTPDVRYEPPSEKFTPPRNVVLDISSVKSTKTRLSTPVGLSRINAERKIVVKRERSMSPFPLPPVDLTKPPPPPSPTDDPLLLMEFPLTAKRLNNLIDVDDNMFDDSTSNAVTFDPNQSAGTDIFHSDDEMEEVGEAEGEFTGRFKYYKTPVKDDPPSSATKLRRDSWGRPISPHPRKMDQSWGDSDEEDDGSNPLASSPDESLETNPPDKLFDSGEINEDVPMNNEEPTAFDDEFILPGIVEVSSNDPRAAARAAAILKLHHSYIIDGIGNQQPRYRSPSFSRHGSVLSESNQCMDQYISPSVSYASLPEVDDYQSGKEWTKACWKTLDTCFTEERFAVAEAAGKLNTMAGVDNVRYESVVERFITQCNDSTWDRTMLLRRVQVLSKRQRSGRGAPRSVQQKSRGDNVQSVTSVPSMLLAPRYAHLRNELRSTKNSVSPNTRVSAAQDKPLEDPGRYQAGSVIPFPVPRTPEPERCVRDPPPSGTKMVLSYLGSLFSRNSSSKSRLNPPAKSLPSLPAPPEMRQLRGPVSTPAKVVIPQATNLKEIVHLNEISPISVKEFDKLQPLKDMVHLNHVEPPPSVRPRATSNPLLRDRKNSGGSVRDLVKCFEEAAKKTGNEVGVTSGRTLRKTASVSSLNVQSRWNS</sequence>
<comment type="caution">
    <text evidence="2">The sequence shown here is derived from an EMBL/GenBank/DDBJ whole genome shotgun (WGS) entry which is preliminary data.</text>
</comment>
<feature type="region of interest" description="Disordered" evidence="1">
    <location>
        <begin position="651"/>
        <end position="675"/>
    </location>
</feature>
<reference evidence="2" key="1">
    <citation type="submission" date="2021-10" db="EMBL/GenBank/DDBJ databases">
        <title>De novo Genome Assembly of Clathrus columnatus (Basidiomycota, Fungi) Using Illumina and Nanopore Sequence Data.</title>
        <authorList>
            <person name="Ogiso-Tanaka E."/>
            <person name="Itagaki H."/>
            <person name="Hosoya T."/>
            <person name="Hosaka K."/>
        </authorList>
    </citation>
    <scope>NUCLEOTIDE SEQUENCE</scope>
    <source>
        <strain evidence="2">MO-923</strain>
    </source>
</reference>
<feature type="region of interest" description="Disordered" evidence="1">
    <location>
        <begin position="508"/>
        <end position="560"/>
    </location>
</feature>
<feature type="compositionally biased region" description="Low complexity" evidence="1">
    <location>
        <begin position="576"/>
        <end position="592"/>
    </location>
</feature>